<evidence type="ECO:0000313" key="2">
    <source>
        <dbReference type="EMBL" id="CBY37385.1"/>
    </source>
</evidence>
<dbReference type="AlphaFoldDB" id="E4YAG9"/>
<dbReference type="EMBL" id="FN654358">
    <property type="protein sequence ID" value="CBY32556.1"/>
    <property type="molecule type" value="Genomic_DNA"/>
</dbReference>
<reference evidence="1" key="1">
    <citation type="journal article" date="2010" name="Science">
        <title>Plasticity of animal genome architecture unmasked by rapid evolution of a pelagic tunicate.</title>
        <authorList>
            <person name="Denoeud F."/>
            <person name="Henriet S."/>
            <person name="Mungpakdee S."/>
            <person name="Aury J.M."/>
            <person name="Da Silva C."/>
            <person name="Brinkmann H."/>
            <person name="Mikhaleva J."/>
            <person name="Olsen L.C."/>
            <person name="Jubin C."/>
            <person name="Canestro C."/>
            <person name="Bouquet J.M."/>
            <person name="Danks G."/>
            <person name="Poulain J."/>
            <person name="Campsteijn C."/>
            <person name="Adamski M."/>
            <person name="Cross I."/>
            <person name="Yadetie F."/>
            <person name="Muffato M."/>
            <person name="Louis A."/>
            <person name="Butcher S."/>
            <person name="Tsagkogeorga G."/>
            <person name="Konrad A."/>
            <person name="Singh S."/>
            <person name="Jensen M.F."/>
            <person name="Cong E.H."/>
            <person name="Eikeseth-Otteraa H."/>
            <person name="Noel B."/>
            <person name="Anthouard V."/>
            <person name="Porcel B.M."/>
            <person name="Kachouri-Lafond R."/>
            <person name="Nishino A."/>
            <person name="Ugolini M."/>
            <person name="Chourrout P."/>
            <person name="Nishida H."/>
            <person name="Aasland R."/>
            <person name="Huzurbazar S."/>
            <person name="Westhof E."/>
            <person name="Delsuc F."/>
            <person name="Lehrach H."/>
            <person name="Reinhardt R."/>
            <person name="Weissenbach J."/>
            <person name="Roy S.W."/>
            <person name="Artiguenave F."/>
            <person name="Postlethwait J.H."/>
            <person name="Manak J.R."/>
            <person name="Thompson E.M."/>
            <person name="Jaillon O."/>
            <person name="Du Pasquier L."/>
            <person name="Boudinot P."/>
            <person name="Liberles D.A."/>
            <person name="Volff J.N."/>
            <person name="Philippe H."/>
            <person name="Lenhard B."/>
            <person name="Roest Crollius H."/>
            <person name="Wincker P."/>
            <person name="Chourrout D."/>
        </authorList>
    </citation>
    <scope>NUCLEOTIDE SEQUENCE [LARGE SCALE GENOMIC DNA]</scope>
</reference>
<name>E4YAG9_OIKDI</name>
<dbReference type="EMBL" id="FN654961">
    <property type="protein sequence ID" value="CBY37385.1"/>
    <property type="molecule type" value="Genomic_DNA"/>
</dbReference>
<accession>E4YAG9</accession>
<sequence length="148" mass="17147">MEDEYMKIVKYNVHIDLTRHEKGVLSKEEIDKEAIDQILQFDNATNQYIGKAPKVYFEVENKNNKALGRIVGWITDVFIRLEARRSAASDNIEFTLDDLTEWLSTDCVTVFAFTEKQSDSGRKEHHGHIIPSKRLCNIVRCYLLNAAR</sequence>
<organism evidence="1">
    <name type="scientific">Oikopleura dioica</name>
    <name type="common">Tunicate</name>
    <dbReference type="NCBI Taxonomy" id="34765"/>
    <lineage>
        <taxon>Eukaryota</taxon>
        <taxon>Metazoa</taxon>
        <taxon>Chordata</taxon>
        <taxon>Tunicata</taxon>
        <taxon>Appendicularia</taxon>
        <taxon>Copelata</taxon>
        <taxon>Oikopleuridae</taxon>
        <taxon>Oikopleura</taxon>
    </lineage>
</organism>
<evidence type="ECO:0000313" key="1">
    <source>
        <dbReference type="EMBL" id="CBY32556.1"/>
    </source>
</evidence>
<proteinExistence type="predicted"/>
<protein>
    <submittedName>
        <fullName evidence="1">Uncharacterized protein</fullName>
    </submittedName>
</protein>
<dbReference type="Proteomes" id="UP000011014">
    <property type="component" value="Unassembled WGS sequence"/>
</dbReference>
<gene>
    <name evidence="2" type="ORF">GSOID_T00030487001</name>
    <name evidence="1" type="ORF">GSOID_T00031895001</name>
</gene>